<proteinExistence type="predicted"/>
<gene>
    <name evidence="1" type="ORF">RRF57_008945</name>
</gene>
<accession>A0AAN7Z8N7</accession>
<evidence type="ECO:0000313" key="1">
    <source>
        <dbReference type="EMBL" id="KAK5633232.1"/>
    </source>
</evidence>
<comment type="caution">
    <text evidence="1">The sequence shown here is derived from an EMBL/GenBank/DDBJ whole genome shotgun (WGS) entry which is preliminary data.</text>
</comment>
<dbReference type="AlphaFoldDB" id="A0AAN7Z8N7"/>
<organism evidence="1 2">
    <name type="scientific">Xylaria bambusicola</name>
    <dbReference type="NCBI Taxonomy" id="326684"/>
    <lineage>
        <taxon>Eukaryota</taxon>
        <taxon>Fungi</taxon>
        <taxon>Dikarya</taxon>
        <taxon>Ascomycota</taxon>
        <taxon>Pezizomycotina</taxon>
        <taxon>Sordariomycetes</taxon>
        <taxon>Xylariomycetidae</taxon>
        <taxon>Xylariales</taxon>
        <taxon>Xylariaceae</taxon>
        <taxon>Xylaria</taxon>
    </lineage>
</organism>
<reference evidence="1 2" key="1">
    <citation type="submission" date="2023-10" db="EMBL/GenBank/DDBJ databases">
        <title>Draft genome sequence of Xylaria bambusicola isolate GMP-LS, the root and basal stem rot pathogen of sugarcane in Indonesia.</title>
        <authorList>
            <person name="Selvaraj P."/>
            <person name="Muralishankar V."/>
            <person name="Muruganantham S."/>
            <person name="Sp S."/>
            <person name="Haryani S."/>
            <person name="Lau K.J.X."/>
            <person name="Naqvi N.I."/>
        </authorList>
    </citation>
    <scope>NUCLEOTIDE SEQUENCE [LARGE SCALE GENOMIC DNA]</scope>
    <source>
        <strain evidence="1">GMP-LS</strain>
    </source>
</reference>
<dbReference type="Proteomes" id="UP001305414">
    <property type="component" value="Unassembled WGS sequence"/>
</dbReference>
<dbReference type="EMBL" id="JAWHQM010000030">
    <property type="protein sequence ID" value="KAK5633232.1"/>
    <property type="molecule type" value="Genomic_DNA"/>
</dbReference>
<protein>
    <submittedName>
        <fullName evidence="1">Uncharacterized protein</fullName>
    </submittedName>
</protein>
<name>A0AAN7Z8N7_9PEZI</name>
<sequence length="59" mass="6899">MYIRVRAQWDLPQDDWFLYHVYRDEVNYPSGVDGDDGWAIEVDGSDATFYRAILAKGQI</sequence>
<evidence type="ECO:0000313" key="2">
    <source>
        <dbReference type="Proteomes" id="UP001305414"/>
    </source>
</evidence>
<keyword evidence="2" id="KW-1185">Reference proteome</keyword>